<feature type="chain" id="PRO_5028977118" evidence="1">
    <location>
        <begin position="20"/>
        <end position="184"/>
    </location>
</feature>
<dbReference type="Pfam" id="PF07589">
    <property type="entry name" value="PEP-CTERM"/>
    <property type="match status" value="1"/>
</dbReference>
<proteinExistence type="predicted"/>
<organism evidence="3 4">
    <name type="scientific">Chitinibacter fontanus</name>
    <dbReference type="NCBI Taxonomy" id="1737446"/>
    <lineage>
        <taxon>Bacteria</taxon>
        <taxon>Pseudomonadati</taxon>
        <taxon>Pseudomonadota</taxon>
        <taxon>Betaproteobacteria</taxon>
        <taxon>Neisseriales</taxon>
        <taxon>Chitinibacteraceae</taxon>
        <taxon>Chitinibacter</taxon>
    </lineage>
</organism>
<name>A0A7D5ZED9_9NEIS</name>
<keyword evidence="4" id="KW-1185">Reference proteome</keyword>
<sequence>MKNLILASVFAATAFAANAQVTELVTNGNFETGNFTGWTKSGNTSLSDVISNTTTSNHTFLWRSGATGSPAYISQNLNTQIGGKYTLSFDIFSAGTSAVKFDAFFNGASVYSFSNISQAWTHVVINNLQSTKPLTELKFGSRNDPSFTRLDNVSVVAAVPEPETYALMGIGLIGLMASRRRKNK</sequence>
<evidence type="ECO:0000313" key="4">
    <source>
        <dbReference type="Proteomes" id="UP000510822"/>
    </source>
</evidence>
<feature type="signal peptide" evidence="1">
    <location>
        <begin position="1"/>
        <end position="19"/>
    </location>
</feature>
<evidence type="ECO:0000259" key="2">
    <source>
        <dbReference type="Pfam" id="PF07589"/>
    </source>
</evidence>
<dbReference type="InterPro" id="IPR013424">
    <property type="entry name" value="Ice-binding_C"/>
</dbReference>
<protein>
    <submittedName>
        <fullName evidence="3">PEP-CTERM sorting domain-containing protein</fullName>
    </submittedName>
</protein>
<evidence type="ECO:0000313" key="3">
    <source>
        <dbReference type="EMBL" id="QLI81544.1"/>
    </source>
</evidence>
<keyword evidence="1" id="KW-0732">Signal</keyword>
<dbReference type="SUPFAM" id="SSF49785">
    <property type="entry name" value="Galactose-binding domain-like"/>
    <property type="match status" value="1"/>
</dbReference>
<feature type="domain" description="Ice-binding protein C-terminal" evidence="2">
    <location>
        <begin position="158"/>
        <end position="181"/>
    </location>
</feature>
<accession>A0A7D5ZED9</accession>
<dbReference type="Proteomes" id="UP000510822">
    <property type="component" value="Chromosome"/>
</dbReference>
<reference evidence="3 4" key="1">
    <citation type="journal article" date="2016" name="Int. J. Syst. Evol. Microbiol.">
        <title>Chitinibacter fontanus sp. nov., isolated from a spring.</title>
        <authorList>
            <person name="Sheu S.Y."/>
            <person name="Li Y.S."/>
            <person name="Young C.C."/>
            <person name="Chen W.M."/>
        </authorList>
    </citation>
    <scope>NUCLEOTIDE SEQUENCE [LARGE SCALE GENOMIC DNA]</scope>
    <source>
        <strain evidence="3 4">STM-7</strain>
    </source>
</reference>
<dbReference type="Gene3D" id="2.60.120.260">
    <property type="entry name" value="Galactose-binding domain-like"/>
    <property type="match status" value="1"/>
</dbReference>
<dbReference type="AlphaFoldDB" id="A0A7D5ZED9"/>
<evidence type="ECO:0000256" key="1">
    <source>
        <dbReference type="SAM" id="SignalP"/>
    </source>
</evidence>
<dbReference type="NCBIfam" id="TIGR02595">
    <property type="entry name" value="PEP_CTERM"/>
    <property type="match status" value="1"/>
</dbReference>
<gene>
    <name evidence="3" type="ORF">HZU75_08385</name>
</gene>
<dbReference type="KEGG" id="cfon:HZU75_08385"/>
<dbReference type="RefSeq" id="WP_180308669.1">
    <property type="nucleotide sequence ID" value="NZ_CP058952.1"/>
</dbReference>
<dbReference type="EMBL" id="CP058952">
    <property type="protein sequence ID" value="QLI81544.1"/>
    <property type="molecule type" value="Genomic_DNA"/>
</dbReference>
<dbReference type="InterPro" id="IPR008979">
    <property type="entry name" value="Galactose-bd-like_sf"/>
</dbReference>